<evidence type="ECO:0000256" key="4">
    <source>
        <dbReference type="SAM" id="MobiDB-lite"/>
    </source>
</evidence>
<reference evidence="6" key="1">
    <citation type="submission" date="2025-08" db="UniProtKB">
        <authorList>
            <consortium name="Ensembl"/>
        </authorList>
    </citation>
    <scope>IDENTIFICATION</scope>
</reference>
<dbReference type="GO" id="GO:0070449">
    <property type="term" value="C:elongin complex"/>
    <property type="evidence" value="ECO:0007669"/>
    <property type="project" value="InterPro"/>
</dbReference>
<dbReference type="InterPro" id="IPR017923">
    <property type="entry name" value="TFIIS_N"/>
</dbReference>
<feature type="compositionally biased region" description="Polar residues" evidence="4">
    <location>
        <begin position="557"/>
        <end position="567"/>
    </location>
</feature>
<dbReference type="PROSITE" id="PS51319">
    <property type="entry name" value="TFIIS_N"/>
    <property type="match status" value="1"/>
</dbReference>
<evidence type="ECO:0000256" key="2">
    <source>
        <dbReference type="ARBA" id="ARBA00023242"/>
    </source>
</evidence>
<dbReference type="PANTHER" id="PTHR15141">
    <property type="entry name" value="TRANSCRIPTION ELONGATION FACTOR B POLYPEPTIDE 3"/>
    <property type="match status" value="1"/>
</dbReference>
<dbReference type="Pfam" id="PF06881">
    <property type="entry name" value="Elongin_A"/>
    <property type="match status" value="1"/>
</dbReference>
<dbReference type="RefSeq" id="XP_016310835.1">
    <property type="nucleotide sequence ID" value="XM_016455349.1"/>
</dbReference>
<dbReference type="InterPro" id="IPR003617">
    <property type="entry name" value="TFIIS/CRSP70_N_sub"/>
</dbReference>
<feature type="compositionally biased region" description="Polar residues" evidence="4">
    <location>
        <begin position="168"/>
        <end position="178"/>
    </location>
</feature>
<feature type="compositionally biased region" description="Basic and acidic residues" evidence="4">
    <location>
        <begin position="209"/>
        <end position="240"/>
    </location>
</feature>
<dbReference type="Gene3D" id="6.10.250.3180">
    <property type="match status" value="1"/>
</dbReference>
<dbReference type="InterPro" id="IPR035441">
    <property type="entry name" value="TFIIS/LEDGF_dom_sf"/>
</dbReference>
<evidence type="ECO:0000313" key="6">
    <source>
        <dbReference type="Ensembl" id="ENSSANP00000016522.1"/>
    </source>
</evidence>
<dbReference type="Pfam" id="PF08711">
    <property type="entry name" value="Med26"/>
    <property type="match status" value="1"/>
</dbReference>
<comment type="subcellular location">
    <subcellularLocation>
        <location evidence="1 3">Nucleus</location>
    </subcellularLocation>
</comment>
<feature type="region of interest" description="Disordered" evidence="4">
    <location>
        <begin position="525"/>
        <end position="594"/>
    </location>
</feature>
<feature type="compositionally biased region" description="Basic residues" evidence="4">
    <location>
        <begin position="192"/>
        <end position="208"/>
    </location>
</feature>
<dbReference type="Proteomes" id="UP000472260">
    <property type="component" value="Unassembled WGS sequence"/>
</dbReference>
<dbReference type="KEGG" id="sanh:107664703"/>
<accession>A0A671LE51</accession>
<dbReference type="OrthoDB" id="21513at2759"/>
<feature type="compositionally biased region" description="Basic residues" evidence="4">
    <location>
        <begin position="585"/>
        <end position="594"/>
    </location>
</feature>
<dbReference type="InterPro" id="IPR051870">
    <property type="entry name" value="Elongin-A_domain"/>
</dbReference>
<dbReference type="AlphaFoldDB" id="A0A671LE51"/>
<dbReference type="Gene3D" id="1.20.930.10">
    <property type="entry name" value="Conserved domain common to transcription factors TFIIS, elongin A, CRSP70"/>
    <property type="match status" value="1"/>
</dbReference>
<dbReference type="InterPro" id="IPR010684">
    <property type="entry name" value="RNA_pol_II_trans_fac_SIII_A"/>
</dbReference>
<organism evidence="6 7">
    <name type="scientific">Sinocyclocheilus anshuiensis</name>
    <dbReference type="NCBI Taxonomy" id="1608454"/>
    <lineage>
        <taxon>Eukaryota</taxon>
        <taxon>Metazoa</taxon>
        <taxon>Chordata</taxon>
        <taxon>Craniata</taxon>
        <taxon>Vertebrata</taxon>
        <taxon>Euteleostomi</taxon>
        <taxon>Actinopterygii</taxon>
        <taxon>Neopterygii</taxon>
        <taxon>Teleostei</taxon>
        <taxon>Ostariophysi</taxon>
        <taxon>Cypriniformes</taxon>
        <taxon>Cyprinidae</taxon>
        <taxon>Cyprininae</taxon>
        <taxon>Sinocyclocheilus</taxon>
    </lineage>
</organism>
<keyword evidence="2 3" id="KW-0539">Nucleus</keyword>
<name>A0A671LE51_9TELE</name>
<dbReference type="SUPFAM" id="SSF47676">
    <property type="entry name" value="Conserved domain common to transcription factors TFIIS, elongin A, CRSP70"/>
    <property type="match status" value="1"/>
</dbReference>
<dbReference type="SMART" id="SM00509">
    <property type="entry name" value="TFS2N"/>
    <property type="match status" value="1"/>
</dbReference>
<sequence>MAAADVKKVLLLKHQLKESCDGHTLLKILKKLEVLDITLEILTETGIGKVVNSIRKHDEAGKVAKILVNRWKTLVPKDSASIICSIGGKPDDCLIQNEMLHKEVQERSKHENSQFSETTNSRKKPKMENTSTEKKMSENVDIKCKIKPSKSKIDLKGEKKDEPKKDSSVNQGSWSHSSGHGKETTTGEHAKHESKKTAKVSGIRKKKENTKLEKSLKRPETTQKPREKSGDACKKEKTEKAKDKLVKMETVKQAEDGCETPSMSFEAYLNYDLEPPKRKKSFSVAKNPKRLKTAHKENSCVSLVKTSKAVTEDPMTTVPEQSVMDLLNVPLPTIFPECEDISQYQYFSEMKADRKIIDVCEEAPVFIGQRLNNKMQVYSGSKITYLPTMMTLYQQCIRTLQNNIDSLYEIGGVPFEILEPVLECCTPEQLLRIEEYNPVYIGATDHLWERHCQKDFRNSRLEEYESWREMYLRMSEERERKLKQLTKSIVSAHSKKPKGRQVKMAFIHSAAKPPRNVRIQQEIHGTAGPVTLPHPTVRPSSVKPSENRGRSGFSEPSKPSTNNSGQAQDPRKFKRVAPMMAKSLKAFKKQLSRR</sequence>
<evidence type="ECO:0000259" key="5">
    <source>
        <dbReference type="PROSITE" id="PS51319"/>
    </source>
</evidence>
<feature type="compositionally biased region" description="Basic and acidic residues" evidence="4">
    <location>
        <begin position="151"/>
        <end position="167"/>
    </location>
</feature>
<evidence type="ECO:0000256" key="3">
    <source>
        <dbReference type="PROSITE-ProRule" id="PRU00649"/>
    </source>
</evidence>
<feature type="compositionally biased region" description="Basic and acidic residues" evidence="4">
    <location>
        <begin position="131"/>
        <end position="144"/>
    </location>
</feature>
<dbReference type="PANTHER" id="PTHR15141:SF49">
    <property type="entry name" value="TFIIS N-TERMINAL DOMAIN-CONTAINING PROTEIN"/>
    <property type="match status" value="1"/>
</dbReference>
<dbReference type="GO" id="GO:0006368">
    <property type="term" value="P:transcription elongation by RNA polymerase II"/>
    <property type="evidence" value="ECO:0007669"/>
    <property type="project" value="InterPro"/>
</dbReference>
<keyword evidence="7" id="KW-1185">Reference proteome</keyword>
<feature type="region of interest" description="Disordered" evidence="4">
    <location>
        <begin position="104"/>
        <end position="240"/>
    </location>
</feature>
<dbReference type="CDD" id="cd00183">
    <property type="entry name" value="TFIIS_I"/>
    <property type="match status" value="1"/>
</dbReference>
<feature type="compositionally biased region" description="Basic and acidic residues" evidence="4">
    <location>
        <begin position="180"/>
        <end position="191"/>
    </location>
</feature>
<gene>
    <name evidence="6" type="primary">LOC107664703</name>
</gene>
<evidence type="ECO:0000313" key="7">
    <source>
        <dbReference type="Proteomes" id="UP000472260"/>
    </source>
</evidence>
<dbReference type="GeneID" id="107664703"/>
<protein>
    <submittedName>
        <fullName evidence="6">Transcription elongation factor B polypeptide 3-like</fullName>
    </submittedName>
</protein>
<dbReference type="Ensembl" id="ENSSANT00000017639.1">
    <property type="protein sequence ID" value="ENSSANP00000016522.1"/>
    <property type="gene ID" value="ENSSANG00000008724.1"/>
</dbReference>
<reference evidence="6" key="2">
    <citation type="submission" date="2025-09" db="UniProtKB">
        <authorList>
            <consortium name="Ensembl"/>
        </authorList>
    </citation>
    <scope>IDENTIFICATION</scope>
</reference>
<proteinExistence type="predicted"/>
<evidence type="ECO:0000256" key="1">
    <source>
        <dbReference type="ARBA" id="ARBA00004123"/>
    </source>
</evidence>
<feature type="domain" description="TFIIS N-terminal" evidence="5">
    <location>
        <begin position="1"/>
        <end position="78"/>
    </location>
</feature>